<evidence type="ECO:0000256" key="2">
    <source>
        <dbReference type="ARBA" id="ARBA00022801"/>
    </source>
</evidence>
<dbReference type="InterPro" id="IPR029052">
    <property type="entry name" value="Metallo-depent_PP-like"/>
</dbReference>
<keyword evidence="2" id="KW-0378">Hydrolase</keyword>
<evidence type="ECO:0000256" key="1">
    <source>
        <dbReference type="ARBA" id="ARBA00022722"/>
    </source>
</evidence>
<dbReference type="Gene3D" id="3.60.21.10">
    <property type="match status" value="1"/>
</dbReference>
<evidence type="ECO:0000313" key="6">
    <source>
        <dbReference type="Proteomes" id="UP001062443"/>
    </source>
</evidence>
<dbReference type="PIRSF" id="PIRSF033093">
    <property type="entry name" value="UCP_ML1119"/>
    <property type="match status" value="1"/>
</dbReference>
<evidence type="ECO:0000256" key="3">
    <source>
        <dbReference type="ARBA" id="ARBA00022839"/>
    </source>
</evidence>
<protein>
    <submittedName>
        <fullName evidence="5">Metallophosphoesterase</fullName>
    </submittedName>
</protein>
<dbReference type="SUPFAM" id="SSF56300">
    <property type="entry name" value="Metallo-dependent phosphatases"/>
    <property type="match status" value="1"/>
</dbReference>
<evidence type="ECO:0000313" key="5">
    <source>
        <dbReference type="EMBL" id="GBR45730.1"/>
    </source>
</evidence>
<keyword evidence="6" id="KW-1185">Reference proteome</keyword>
<dbReference type="Proteomes" id="UP001062443">
    <property type="component" value="Unassembled WGS sequence"/>
</dbReference>
<comment type="caution">
    <text evidence="5">The sequence shown here is derived from an EMBL/GenBank/DDBJ whole genome shotgun (WGS) entry which is preliminary data.</text>
</comment>
<dbReference type="PANTHER" id="PTHR30337:SF0">
    <property type="entry name" value="NUCLEASE SBCCD SUBUNIT D"/>
    <property type="match status" value="1"/>
</dbReference>
<gene>
    <name evidence="5" type="ORF">AA106556_0871</name>
</gene>
<dbReference type="InterPro" id="IPR050535">
    <property type="entry name" value="DNA_Repair-Maintenance_Comp"/>
</dbReference>
<dbReference type="Pfam" id="PF00149">
    <property type="entry name" value="Metallophos"/>
    <property type="match status" value="1"/>
</dbReference>
<keyword evidence="3" id="KW-0269">Exonuclease</keyword>
<proteinExistence type="predicted"/>
<dbReference type="InterPro" id="IPR041796">
    <property type="entry name" value="Mre11_N"/>
</dbReference>
<organism evidence="5 6">
    <name type="scientific">Neokomagataea tanensis NBRC 106556</name>
    <dbReference type="NCBI Taxonomy" id="1223519"/>
    <lineage>
        <taxon>Bacteria</taxon>
        <taxon>Pseudomonadati</taxon>
        <taxon>Pseudomonadota</taxon>
        <taxon>Alphaproteobacteria</taxon>
        <taxon>Acetobacterales</taxon>
        <taxon>Acetobacteraceae</taxon>
        <taxon>Neokomagataea</taxon>
    </lineage>
</organism>
<dbReference type="InterPro" id="IPR014577">
    <property type="entry name" value="UCP033093_metalloPase"/>
</dbReference>
<accession>A0ABQ0QI88</accession>
<dbReference type="RefSeq" id="WP_068170172.1">
    <property type="nucleotide sequence ID" value="NZ_BAQB01000009.1"/>
</dbReference>
<evidence type="ECO:0000259" key="4">
    <source>
        <dbReference type="Pfam" id="PF00149"/>
    </source>
</evidence>
<dbReference type="InterPro" id="IPR004843">
    <property type="entry name" value="Calcineurin-like_PHP"/>
</dbReference>
<feature type="domain" description="Calcineurin-like phosphoesterase" evidence="4">
    <location>
        <begin position="1"/>
        <end position="166"/>
    </location>
</feature>
<name>A0ABQ0QI88_9PROT</name>
<sequence length="379" mass="42800">MKFIHTADWQLGKPFGRFDEERRSALTQARFDVIDRIGQHAKNHDVRHVLVAGDVFDTEGPQDRTIAQALTRMERYPCCWWLLPGNHDFARNHGLWDRVRARLGRGQVGEVKLLTEAVPHEIEDGVWLLPAPLLGRHTQDDPTAVFDTMQTPQARLRIGLAHGGITQFTQGHDASAENLIAPNRAHLSALDYLALGDWHGRLKIDARTWYSGTPEVDRFHPAEGRDRPGEVLLVTLSPEQEPDVQVLSTGRYRWIEQSWMVDGLTSYCAQLERFLAGVDVPETLLRLKLAGMMDLSQRVAILSALENDIADRLMFLEAQTDDIFGRPGEEDLALLDGEGMLALAAQKLKARIEYGGEEGRIARKALERLIVEYKRVEHS</sequence>
<reference evidence="5" key="1">
    <citation type="submission" date="2013-04" db="EMBL/GenBank/DDBJ databases">
        <title>The genome sequencing project of 58 acetic acid bacteria.</title>
        <authorList>
            <person name="Okamoto-Kainuma A."/>
            <person name="Ishikawa M."/>
            <person name="Umino S."/>
            <person name="Koizumi Y."/>
            <person name="Shiwa Y."/>
            <person name="Yoshikawa H."/>
            <person name="Matsutani M."/>
            <person name="Matsushita K."/>
        </authorList>
    </citation>
    <scope>NUCLEOTIDE SEQUENCE</scope>
    <source>
        <strain evidence="5">NBRC 106556</strain>
    </source>
</reference>
<dbReference type="CDD" id="cd00840">
    <property type="entry name" value="MPP_Mre11_N"/>
    <property type="match status" value="1"/>
</dbReference>
<keyword evidence="1" id="KW-0540">Nuclease</keyword>
<dbReference type="EMBL" id="BAQB01000009">
    <property type="protein sequence ID" value="GBR45730.1"/>
    <property type="molecule type" value="Genomic_DNA"/>
</dbReference>
<dbReference type="PANTHER" id="PTHR30337">
    <property type="entry name" value="COMPONENT OF ATP-DEPENDENT DSDNA EXONUCLEASE"/>
    <property type="match status" value="1"/>
</dbReference>